<keyword evidence="8" id="KW-1185">Reference proteome</keyword>
<evidence type="ECO:0000256" key="3">
    <source>
        <dbReference type="ARBA" id="ARBA00022737"/>
    </source>
</evidence>
<dbReference type="AlphaFoldDB" id="A0A3P7EWG9"/>
<protein>
    <recommendedName>
        <fullName evidence="6">PKD domain-containing protein</fullName>
    </recommendedName>
</protein>
<proteinExistence type="predicted"/>
<evidence type="ECO:0000256" key="4">
    <source>
        <dbReference type="ARBA" id="ARBA00022989"/>
    </source>
</evidence>
<keyword evidence="4" id="KW-1133">Transmembrane helix</keyword>
<dbReference type="InterPro" id="IPR000601">
    <property type="entry name" value="PKD_dom"/>
</dbReference>
<feature type="domain" description="PKD" evidence="6">
    <location>
        <begin position="71"/>
        <end position="114"/>
    </location>
</feature>
<dbReference type="PANTHER" id="PTHR46730">
    <property type="entry name" value="POLYCYSTIN-1"/>
    <property type="match status" value="1"/>
</dbReference>
<evidence type="ECO:0000313" key="7">
    <source>
        <dbReference type="EMBL" id="VDM02862.1"/>
    </source>
</evidence>
<evidence type="ECO:0000313" key="8">
    <source>
        <dbReference type="Proteomes" id="UP000275846"/>
    </source>
</evidence>
<keyword evidence="2" id="KW-0812">Transmembrane</keyword>
<dbReference type="PROSITE" id="PS50093">
    <property type="entry name" value="PKD"/>
    <property type="match status" value="1"/>
</dbReference>
<dbReference type="Gene3D" id="2.60.40.10">
    <property type="entry name" value="Immunoglobulins"/>
    <property type="match status" value="2"/>
</dbReference>
<dbReference type="PANTHER" id="PTHR46730:SF1">
    <property type="entry name" value="PLAT DOMAIN-CONTAINING PROTEIN"/>
    <property type="match status" value="1"/>
</dbReference>
<dbReference type="Pfam" id="PF00801">
    <property type="entry name" value="PKD"/>
    <property type="match status" value="2"/>
</dbReference>
<evidence type="ECO:0000259" key="6">
    <source>
        <dbReference type="PROSITE" id="PS50093"/>
    </source>
</evidence>
<name>A0A3P7EWG9_SCHSO</name>
<dbReference type="GO" id="GO:0006816">
    <property type="term" value="P:calcium ion transport"/>
    <property type="evidence" value="ECO:0007669"/>
    <property type="project" value="TreeGrafter"/>
</dbReference>
<dbReference type="InterPro" id="IPR035986">
    <property type="entry name" value="PKD_dom_sf"/>
</dbReference>
<dbReference type="InterPro" id="IPR022409">
    <property type="entry name" value="PKD/Chitinase_dom"/>
</dbReference>
<dbReference type="SMART" id="SM00089">
    <property type="entry name" value="PKD"/>
    <property type="match status" value="3"/>
</dbReference>
<gene>
    <name evidence="7" type="ORF">SSLN_LOCUS16476</name>
</gene>
<dbReference type="GO" id="GO:0005886">
    <property type="term" value="C:plasma membrane"/>
    <property type="evidence" value="ECO:0007669"/>
    <property type="project" value="TreeGrafter"/>
</dbReference>
<dbReference type="CDD" id="cd00146">
    <property type="entry name" value="PKD"/>
    <property type="match status" value="3"/>
</dbReference>
<dbReference type="STRING" id="70667.A0A3P7EWG9"/>
<dbReference type="OrthoDB" id="444119at2759"/>
<comment type="subcellular location">
    <subcellularLocation>
        <location evidence="1">Membrane</location>
        <topology evidence="1">Multi-pass membrane protein</topology>
    </subcellularLocation>
</comment>
<evidence type="ECO:0000256" key="5">
    <source>
        <dbReference type="ARBA" id="ARBA00023136"/>
    </source>
</evidence>
<dbReference type="InterPro" id="IPR013783">
    <property type="entry name" value="Ig-like_fold"/>
</dbReference>
<evidence type="ECO:0000256" key="2">
    <source>
        <dbReference type="ARBA" id="ARBA00022692"/>
    </source>
</evidence>
<dbReference type="EMBL" id="UYSU01041131">
    <property type="protein sequence ID" value="VDM02862.1"/>
    <property type="molecule type" value="Genomic_DNA"/>
</dbReference>
<keyword evidence="5" id="KW-0472">Membrane</keyword>
<dbReference type="Proteomes" id="UP000275846">
    <property type="component" value="Unassembled WGS sequence"/>
</dbReference>
<sequence>MPTPPMLFLGKFLHLGTRRVYADIQTTSVMTSEHVHAITNFVEVVTNIGPFSLSRVEYAAGKSELILLNIQNGANLRYKFDFGDGSPPVEASASEVRHTFPAAGIYELRVSVSSPLEEKQVKGSVHVQQIVQLGVLTAPESETHASTTVSVEVIQGSSLTFKWFIDGKELSETRKPTWTPEYAKSGLYNVSVIAFNNVSKASSWTVQAISSIVVDLKLEQSSCPIGQCELLFSYTDGEVLSASLRVDGTVTGIRLLPGRSLKSEIMNLNRIAEHTFELAVKDRHMESKLQGIFTVDEVVTGLEITMNPSQGLINKPVEVTVTVLGGTSYSIDLSDGGDLSLHVPAQALLPLPSPQIFRHTYAEAGSYSICVTVHNVGKRSIECRTYIVAAPMGDYVLNMETTRLPIGQPLHLWFDRISGHPTPLLELQVDWGEEGAQFTYKNYVEGTRVYYKYTQRGTHNITATLSMLTSRLSFGEEVLVAYGILNFGCTLRRPVVKSGEDNVIDVYLRSLSDVRIELRGPTDQISEKVIKEPSGSIPLSISGQDIGFYTYAVNVTGEVDWKMCTVTEEVRRPIKDLEITVKDPFVGPPGKLSPEPSFVFLDTGTCTMLIHLESEAPKFC</sequence>
<accession>A0A3P7EWG9</accession>
<keyword evidence="3" id="KW-0677">Repeat</keyword>
<dbReference type="GO" id="GO:0005261">
    <property type="term" value="F:monoatomic cation channel activity"/>
    <property type="evidence" value="ECO:0007669"/>
    <property type="project" value="TreeGrafter"/>
</dbReference>
<reference evidence="7 8" key="1">
    <citation type="submission" date="2018-11" db="EMBL/GenBank/DDBJ databases">
        <authorList>
            <consortium name="Pathogen Informatics"/>
        </authorList>
    </citation>
    <scope>NUCLEOTIDE SEQUENCE [LARGE SCALE GENOMIC DNA]</scope>
    <source>
        <strain evidence="7 8">NST_G2</strain>
    </source>
</reference>
<evidence type="ECO:0000256" key="1">
    <source>
        <dbReference type="ARBA" id="ARBA00004141"/>
    </source>
</evidence>
<dbReference type="SUPFAM" id="SSF49299">
    <property type="entry name" value="PKD domain"/>
    <property type="match status" value="3"/>
</dbReference>
<organism evidence="7 8">
    <name type="scientific">Schistocephalus solidus</name>
    <name type="common">Tapeworm</name>
    <dbReference type="NCBI Taxonomy" id="70667"/>
    <lineage>
        <taxon>Eukaryota</taxon>
        <taxon>Metazoa</taxon>
        <taxon>Spiralia</taxon>
        <taxon>Lophotrochozoa</taxon>
        <taxon>Platyhelminthes</taxon>
        <taxon>Cestoda</taxon>
        <taxon>Eucestoda</taxon>
        <taxon>Diphyllobothriidea</taxon>
        <taxon>Diphyllobothriidae</taxon>
        <taxon>Schistocephalus</taxon>
    </lineage>
</organism>